<evidence type="ECO:0000256" key="6">
    <source>
        <dbReference type="SAM" id="Phobius"/>
    </source>
</evidence>
<evidence type="ECO:0000256" key="5">
    <source>
        <dbReference type="ARBA" id="ARBA00023136"/>
    </source>
</evidence>
<keyword evidence="2" id="KW-1003">Cell membrane</keyword>
<feature type="domain" description="Type II secretion system protein GspF" evidence="7">
    <location>
        <begin position="133"/>
        <end position="262"/>
    </location>
</feature>
<dbReference type="Proteomes" id="UP001196601">
    <property type="component" value="Unassembled WGS sequence"/>
</dbReference>
<evidence type="ECO:0000256" key="2">
    <source>
        <dbReference type="ARBA" id="ARBA00022475"/>
    </source>
</evidence>
<evidence type="ECO:0000313" key="8">
    <source>
        <dbReference type="EMBL" id="MBS7663989.1"/>
    </source>
</evidence>
<dbReference type="PANTHER" id="PTHR35007">
    <property type="entry name" value="INTEGRAL MEMBRANE PROTEIN-RELATED"/>
    <property type="match status" value="1"/>
</dbReference>
<dbReference type="InterPro" id="IPR018076">
    <property type="entry name" value="T2SS_GspF_dom"/>
</dbReference>
<accession>A0ABS5Q7B0</accession>
<feature type="transmembrane region" description="Helical" evidence="6">
    <location>
        <begin position="246"/>
        <end position="270"/>
    </location>
</feature>
<feature type="transmembrane region" description="Helical" evidence="6">
    <location>
        <begin position="6"/>
        <end position="25"/>
    </location>
</feature>
<comment type="caution">
    <text evidence="8">The sequence shown here is derived from an EMBL/GenBank/DDBJ whole genome shotgun (WGS) entry which is preliminary data.</text>
</comment>
<keyword evidence="5 6" id="KW-0472">Membrane</keyword>
<keyword evidence="4 6" id="KW-1133">Transmembrane helix</keyword>
<organism evidence="8 9">
    <name type="scientific">Pseudomonas lalucatii</name>
    <dbReference type="NCBI Taxonomy" id="1424203"/>
    <lineage>
        <taxon>Bacteria</taxon>
        <taxon>Pseudomonadati</taxon>
        <taxon>Pseudomonadota</taxon>
        <taxon>Gammaproteobacteria</taxon>
        <taxon>Pseudomonadales</taxon>
        <taxon>Pseudomonadaceae</taxon>
        <taxon>Pseudomonas</taxon>
    </lineage>
</organism>
<sequence length="280" mass="31786">MMNGLWFDLALLLALLLCLGLVFVLQRHELSLNEEALLLESERRPGLLSRWLFPARLMRQAGIMPEQLRLLYWPCKLALAALLPLALLEWRGPWSQWPVLFGTALFGCFAFDLWLLRRRQRRRARIQRTLSFFVDLLRAYLSSGSALAQAFEQAARFGFKADHPLAREALLVCAELNAGQSLRKALQGMGQRSGVQELRRLAAVFEVGAQVGAPILQTLEKQSQILLEKQRAQAAQVLNRKSMEMLFPLGLVCLPMFLLLVIFPAAVQLYDTVQILKHLL</sequence>
<evidence type="ECO:0000259" key="7">
    <source>
        <dbReference type="Pfam" id="PF00482"/>
    </source>
</evidence>
<proteinExistence type="predicted"/>
<feature type="transmembrane region" description="Helical" evidence="6">
    <location>
        <begin position="94"/>
        <end position="116"/>
    </location>
</feature>
<dbReference type="PANTHER" id="PTHR35007:SF2">
    <property type="entry name" value="PILUS ASSEMBLE PROTEIN"/>
    <property type="match status" value="1"/>
</dbReference>
<keyword evidence="3 6" id="KW-0812">Transmembrane</keyword>
<protein>
    <submittedName>
        <fullName evidence="8">Type II secretion system F family protein</fullName>
    </submittedName>
</protein>
<gene>
    <name evidence="8" type="ORF">I0D00_18860</name>
</gene>
<feature type="transmembrane region" description="Helical" evidence="6">
    <location>
        <begin position="70"/>
        <end position="88"/>
    </location>
</feature>
<evidence type="ECO:0000256" key="1">
    <source>
        <dbReference type="ARBA" id="ARBA00004651"/>
    </source>
</evidence>
<comment type="subcellular location">
    <subcellularLocation>
        <location evidence="1">Cell membrane</location>
        <topology evidence="1">Multi-pass membrane protein</topology>
    </subcellularLocation>
</comment>
<evidence type="ECO:0000256" key="3">
    <source>
        <dbReference type="ARBA" id="ARBA00022692"/>
    </source>
</evidence>
<keyword evidence="9" id="KW-1185">Reference proteome</keyword>
<evidence type="ECO:0000313" key="9">
    <source>
        <dbReference type="Proteomes" id="UP001196601"/>
    </source>
</evidence>
<name>A0ABS5Q7B0_9PSED</name>
<dbReference type="Pfam" id="PF00482">
    <property type="entry name" value="T2SSF"/>
    <property type="match status" value="1"/>
</dbReference>
<evidence type="ECO:0000256" key="4">
    <source>
        <dbReference type="ARBA" id="ARBA00022989"/>
    </source>
</evidence>
<dbReference type="EMBL" id="JADPMV010000002">
    <property type="protein sequence ID" value="MBS7663989.1"/>
    <property type="molecule type" value="Genomic_DNA"/>
</dbReference>
<reference evidence="8 9" key="1">
    <citation type="journal article" date="2021" name="Syst. Appl. Microbiol.">
        <title>Pseudomonas lalucatii sp. nov. isolated from Vallgornera, a karstic cave in Mallorca, Western Mediterranean.</title>
        <authorList>
            <person name="Busquets A."/>
            <person name="Mulet M."/>
            <person name="Gomila M."/>
            <person name="Garcia-Valdes E."/>
        </authorList>
    </citation>
    <scope>NUCLEOTIDE SEQUENCE [LARGE SCALE GENOMIC DNA]</scope>
    <source>
        <strain evidence="8 9">R1b54</strain>
    </source>
</reference>
<dbReference type="RefSeq" id="WP_213641347.1">
    <property type="nucleotide sequence ID" value="NZ_JADPMV010000002.1"/>
</dbReference>